<gene>
    <name evidence="2" type="ORF">A3A36_01890</name>
</gene>
<name>A0A1F6EY77_9BACT</name>
<evidence type="ECO:0000313" key="3">
    <source>
        <dbReference type="Proteomes" id="UP000178811"/>
    </source>
</evidence>
<reference evidence="2 3" key="1">
    <citation type="journal article" date="2016" name="Nat. Commun.">
        <title>Thousands of microbial genomes shed light on interconnected biogeochemical processes in an aquifer system.</title>
        <authorList>
            <person name="Anantharaman K."/>
            <person name="Brown C.T."/>
            <person name="Hug L.A."/>
            <person name="Sharon I."/>
            <person name="Castelle C.J."/>
            <person name="Probst A.J."/>
            <person name="Thomas B.C."/>
            <person name="Singh A."/>
            <person name="Wilkins M.J."/>
            <person name="Karaoz U."/>
            <person name="Brodie E.L."/>
            <person name="Williams K.H."/>
            <person name="Hubbard S.S."/>
            <person name="Banfield J.F."/>
        </authorList>
    </citation>
    <scope>NUCLEOTIDE SEQUENCE [LARGE SCALE GENOMIC DNA]</scope>
</reference>
<protein>
    <submittedName>
        <fullName evidence="2">Uncharacterized protein</fullName>
    </submittedName>
</protein>
<keyword evidence="1" id="KW-0732">Signal</keyword>
<feature type="signal peptide" evidence="1">
    <location>
        <begin position="1"/>
        <end position="21"/>
    </location>
</feature>
<dbReference type="AlphaFoldDB" id="A0A1F6EY77"/>
<dbReference type="Proteomes" id="UP000178811">
    <property type="component" value="Unassembled WGS sequence"/>
</dbReference>
<dbReference type="EMBL" id="MFLW01000004">
    <property type="protein sequence ID" value="OGG78591.1"/>
    <property type="molecule type" value="Genomic_DNA"/>
</dbReference>
<proteinExistence type="predicted"/>
<organism evidence="2 3">
    <name type="scientific">Candidatus Kaiserbacteria bacterium RIFCSPLOWO2_01_FULL_52_12b</name>
    <dbReference type="NCBI Taxonomy" id="1798509"/>
    <lineage>
        <taxon>Bacteria</taxon>
        <taxon>Candidatus Kaiseribacteriota</taxon>
    </lineage>
</organism>
<evidence type="ECO:0000313" key="2">
    <source>
        <dbReference type="EMBL" id="OGG78591.1"/>
    </source>
</evidence>
<evidence type="ECO:0000256" key="1">
    <source>
        <dbReference type="SAM" id="SignalP"/>
    </source>
</evidence>
<comment type="caution">
    <text evidence="2">The sequence shown here is derived from an EMBL/GenBank/DDBJ whole genome shotgun (WGS) entry which is preliminary data.</text>
</comment>
<feature type="chain" id="PRO_5009524263" evidence="1">
    <location>
        <begin position="22"/>
        <end position="336"/>
    </location>
</feature>
<sequence length="336" mass="37969">MKTIVVVMLALAMALASSAHAEATWEHFNADPAYPSREAAIADAPRVMRQAGYPEPVISLLIEAMKKPGMETHVTNGMKLDFMRSGKTALWRDVLVKFKKPPREASMEYSAPAEEWTVNWNGTKWTMGVPKVCNNSYGKRERVIVPPPSSQSPSAKAPTLSQYALQINCMSDRADGFWRSKYDTAKAKRAENLTRTDINKKGMLPYYEVFTQAPFGDMLAERKSRPLDCRFLVRFLKKEPVLDIRSGDSTEERTRKYGVYLQQFQYPTEDNVLTGQWVTTGTRGWVIVPITIPLSQFEAVLIQPENIGEVLEPLIAVHRSEFAGQSNPIHVWEVKQ</sequence>
<accession>A0A1F6EY77</accession>